<dbReference type="HOGENOM" id="CLU_1007324_0_0_7"/>
<name>E1QFE8_DESB2</name>
<dbReference type="GO" id="GO:0005829">
    <property type="term" value="C:cytosol"/>
    <property type="evidence" value="ECO:0007669"/>
    <property type="project" value="TreeGrafter"/>
</dbReference>
<feature type="domain" description="Flagellar assembly protein FliH/Type III secretion system HrpE" evidence="9">
    <location>
        <begin position="106"/>
        <end position="233"/>
    </location>
</feature>
<evidence type="ECO:0000256" key="6">
    <source>
        <dbReference type="ARBA" id="ARBA00022927"/>
    </source>
</evidence>
<evidence type="ECO:0000259" key="9">
    <source>
        <dbReference type="Pfam" id="PF02108"/>
    </source>
</evidence>
<dbReference type="eggNOG" id="COG1317">
    <property type="taxonomic scope" value="Bacteria"/>
</dbReference>
<feature type="compositionally biased region" description="Basic and acidic residues" evidence="8">
    <location>
        <begin position="1"/>
        <end position="10"/>
    </location>
</feature>
<dbReference type="RefSeq" id="WP_013257738.1">
    <property type="nucleotide sequence ID" value="NC_014365.1"/>
</dbReference>
<dbReference type="PANTHER" id="PTHR34982:SF1">
    <property type="entry name" value="FLAGELLAR ASSEMBLY PROTEIN FLIH"/>
    <property type="match status" value="1"/>
</dbReference>
<accession>E1QFE8</accession>
<keyword evidence="10" id="KW-0969">Cilium</keyword>
<evidence type="ECO:0000256" key="5">
    <source>
        <dbReference type="ARBA" id="ARBA00022795"/>
    </source>
</evidence>
<dbReference type="InterPro" id="IPR051472">
    <property type="entry name" value="T3SS_Stator/FliH"/>
</dbReference>
<dbReference type="PANTHER" id="PTHR34982">
    <property type="entry name" value="YOP PROTEINS TRANSLOCATION PROTEIN L"/>
    <property type="match status" value="1"/>
</dbReference>
<reference evidence="10 11" key="1">
    <citation type="journal article" date="2010" name="Stand. Genomic Sci.">
        <title>Complete genome sequence of Desulfarculus baarsii type strain (2st14).</title>
        <authorList>
            <person name="Sun H."/>
            <person name="Spring S."/>
            <person name="Lapidus A."/>
            <person name="Davenport K."/>
            <person name="Del Rio T.G."/>
            <person name="Tice H."/>
            <person name="Nolan M."/>
            <person name="Copeland A."/>
            <person name="Cheng J.F."/>
            <person name="Lucas S."/>
            <person name="Tapia R."/>
            <person name="Goodwin L."/>
            <person name="Pitluck S."/>
            <person name="Ivanova N."/>
            <person name="Pagani I."/>
            <person name="Mavromatis K."/>
            <person name="Ovchinnikova G."/>
            <person name="Pati A."/>
            <person name="Chen A."/>
            <person name="Palaniappan K."/>
            <person name="Hauser L."/>
            <person name="Chang Y.J."/>
            <person name="Jeffries C.D."/>
            <person name="Detter J.C."/>
            <person name="Han C."/>
            <person name="Rohde M."/>
            <person name="Brambilla E."/>
            <person name="Goker M."/>
            <person name="Woyke T."/>
            <person name="Bristow J."/>
            <person name="Eisen J.A."/>
            <person name="Markowitz V."/>
            <person name="Hugenholtz P."/>
            <person name="Kyrpides N.C."/>
            <person name="Klenk H.P."/>
            <person name="Land M."/>
        </authorList>
    </citation>
    <scope>NUCLEOTIDE SEQUENCE [LARGE SCALE GENOMIC DNA]</scope>
    <source>
        <strain evidence="11">ATCC 33931 / DSM 2075 / LMG 7858 / VKM B-1802 / 2st14</strain>
    </source>
</reference>
<evidence type="ECO:0000256" key="3">
    <source>
        <dbReference type="ARBA" id="ARBA00016507"/>
    </source>
</evidence>
<dbReference type="OrthoDB" id="9786263at2"/>
<dbReference type="Pfam" id="PF02108">
    <property type="entry name" value="FliH"/>
    <property type="match status" value="1"/>
</dbReference>
<evidence type="ECO:0000256" key="2">
    <source>
        <dbReference type="ARBA" id="ARBA00006602"/>
    </source>
</evidence>
<dbReference type="InterPro" id="IPR018035">
    <property type="entry name" value="Flagellar_FliH/T3SS_HrpE"/>
</dbReference>
<organism evidence="10 11">
    <name type="scientific">Desulfarculus baarsii (strain ATCC 33931 / DSM 2075 / LMG 7858 / VKM B-1802 / 2st14)</name>
    <dbReference type="NCBI Taxonomy" id="644282"/>
    <lineage>
        <taxon>Bacteria</taxon>
        <taxon>Pseudomonadati</taxon>
        <taxon>Thermodesulfobacteriota</taxon>
        <taxon>Desulfarculia</taxon>
        <taxon>Desulfarculales</taxon>
        <taxon>Desulfarculaceae</taxon>
        <taxon>Desulfarculus</taxon>
    </lineage>
</organism>
<keyword evidence="11" id="KW-1185">Reference proteome</keyword>
<evidence type="ECO:0000256" key="4">
    <source>
        <dbReference type="ARBA" id="ARBA00022448"/>
    </source>
</evidence>
<comment type="similarity">
    <text evidence="2">Belongs to the FliH family.</text>
</comment>
<dbReference type="STRING" id="644282.Deba_0914"/>
<feature type="region of interest" description="Disordered" evidence="8">
    <location>
        <begin position="248"/>
        <end position="276"/>
    </location>
</feature>
<protein>
    <recommendedName>
        <fullName evidence="3">Flagellar assembly protein FliH</fullName>
    </recommendedName>
</protein>
<feature type="region of interest" description="Disordered" evidence="8">
    <location>
        <begin position="1"/>
        <end position="66"/>
    </location>
</feature>
<evidence type="ECO:0000256" key="7">
    <source>
        <dbReference type="ARBA" id="ARBA00023225"/>
    </source>
</evidence>
<keyword evidence="4" id="KW-0813">Transport</keyword>
<sequence>MSKAESDSQVRDFSLGEFQAGRKPAPRPAGDTAFHPGQFEPLNLGQPEEDPRERAQRQAKQMVDEANAQVAQAKKDVERIRAQAYEEGYKQGQQEGHAASQARIEAAMSNLEAAATALARAKANVLAHMEREIVALVQAAVDGVFLSVDAMPAKLLRQVVGRAVAQIGESERLTIHCSAADAETLREFRPQLLDAIASLAQVDLNVRDDLRPGDCLVESPETMVDATLQTRRQAILAQLEQTLRQGPPLDLAGLADQPPAAPAADWAAAGDPGEDW</sequence>
<comment type="function">
    <text evidence="1">Needed for flagellar regrowth and assembly.</text>
</comment>
<dbReference type="GO" id="GO:0044781">
    <property type="term" value="P:bacterial-type flagellum organization"/>
    <property type="evidence" value="ECO:0007669"/>
    <property type="project" value="UniProtKB-KW"/>
</dbReference>
<dbReference type="KEGG" id="dbr:Deba_0914"/>
<evidence type="ECO:0000256" key="8">
    <source>
        <dbReference type="SAM" id="MobiDB-lite"/>
    </source>
</evidence>
<evidence type="ECO:0000256" key="1">
    <source>
        <dbReference type="ARBA" id="ARBA00003041"/>
    </source>
</evidence>
<keyword evidence="7" id="KW-1006">Bacterial flagellum protein export</keyword>
<keyword evidence="10" id="KW-0966">Cell projection</keyword>
<evidence type="ECO:0000313" key="11">
    <source>
        <dbReference type="Proteomes" id="UP000009047"/>
    </source>
</evidence>
<dbReference type="GO" id="GO:0015031">
    <property type="term" value="P:protein transport"/>
    <property type="evidence" value="ECO:0007669"/>
    <property type="project" value="UniProtKB-KW"/>
</dbReference>
<gene>
    <name evidence="10" type="ordered locus">Deba_0914</name>
</gene>
<dbReference type="EMBL" id="CP002085">
    <property type="protein sequence ID" value="ADK84284.1"/>
    <property type="molecule type" value="Genomic_DNA"/>
</dbReference>
<keyword evidence="6" id="KW-0653">Protein transport</keyword>
<proteinExistence type="inferred from homology"/>
<dbReference type="Proteomes" id="UP000009047">
    <property type="component" value="Chromosome"/>
</dbReference>
<keyword evidence="5" id="KW-1005">Bacterial flagellum biogenesis</keyword>
<keyword evidence="10" id="KW-0282">Flagellum</keyword>
<dbReference type="AlphaFoldDB" id="E1QFE8"/>
<evidence type="ECO:0000313" key="10">
    <source>
        <dbReference type="EMBL" id="ADK84284.1"/>
    </source>
</evidence>